<feature type="transmembrane region" description="Helical" evidence="1">
    <location>
        <begin position="211"/>
        <end position="233"/>
    </location>
</feature>
<feature type="transmembrane region" description="Helical" evidence="1">
    <location>
        <begin position="253"/>
        <end position="270"/>
    </location>
</feature>
<organism evidence="2 3">
    <name type="scientific">Adiantum capillus-veneris</name>
    <name type="common">Maidenhair fern</name>
    <dbReference type="NCBI Taxonomy" id="13818"/>
    <lineage>
        <taxon>Eukaryota</taxon>
        <taxon>Viridiplantae</taxon>
        <taxon>Streptophyta</taxon>
        <taxon>Embryophyta</taxon>
        <taxon>Tracheophyta</taxon>
        <taxon>Polypodiopsida</taxon>
        <taxon>Polypodiidae</taxon>
        <taxon>Polypodiales</taxon>
        <taxon>Pteridineae</taxon>
        <taxon>Pteridaceae</taxon>
        <taxon>Vittarioideae</taxon>
        <taxon>Adiantum</taxon>
    </lineage>
</organism>
<keyword evidence="1" id="KW-0812">Transmembrane</keyword>
<accession>A0A9D4ZFW3</accession>
<name>A0A9D4ZFW3_ADICA</name>
<dbReference type="AlphaFoldDB" id="A0A9D4ZFW3"/>
<dbReference type="OrthoDB" id="1928631at2759"/>
<dbReference type="Proteomes" id="UP000886520">
    <property type="component" value="Chromosome 11"/>
</dbReference>
<sequence>MPCPTKYLAHWCCVFVLFLTAFFAFFFKKNYPEILRSRYIPTLMTVQSIEVVPRYCCDPDCACDEIDGLVLQSCSTMAAYAELLSPTLCAATGNSSQCPPEGAAAGCNNGRNYYNCGSYGCQYSSCSGTHIEQQLCQLLCDVCYNVPYTLGFMDRHKKSWNVTFSPGFGFSIDDANAYKAAHPVNSSIMAYYKPSNPGIVLFNIDFHARKWGLLVLFGFPLFVATVVLTQYMFTECLRMCLPALMKLDFQLNTALWIGIIWPFIILLPILKVGYVKPSGEKALNVLIPTIAAFGWLPLVLYRLEQLGWSKKASWILAFALLILPLGVLLPCTLVLVHSTTTSMCMGVVVGALLLLLASFLIASRKQLLAIRIYL</sequence>
<evidence type="ECO:0000313" key="3">
    <source>
        <dbReference type="Proteomes" id="UP000886520"/>
    </source>
</evidence>
<keyword evidence="1" id="KW-1133">Transmembrane helix</keyword>
<evidence type="ECO:0000256" key="1">
    <source>
        <dbReference type="SAM" id="Phobius"/>
    </source>
</evidence>
<gene>
    <name evidence="2" type="ORF">GOP47_0011957</name>
</gene>
<reference evidence="2" key="1">
    <citation type="submission" date="2021-01" db="EMBL/GenBank/DDBJ databases">
        <title>Adiantum capillus-veneris genome.</title>
        <authorList>
            <person name="Fang Y."/>
            <person name="Liao Q."/>
        </authorList>
    </citation>
    <scope>NUCLEOTIDE SEQUENCE</scope>
    <source>
        <strain evidence="2">H3</strain>
        <tissue evidence="2">Leaf</tissue>
    </source>
</reference>
<protein>
    <submittedName>
        <fullName evidence="2">Uncharacterized protein</fullName>
    </submittedName>
</protein>
<keyword evidence="1" id="KW-0472">Membrane</keyword>
<feature type="transmembrane region" description="Helical" evidence="1">
    <location>
        <begin position="282"/>
        <end position="301"/>
    </location>
</feature>
<dbReference type="EMBL" id="JABFUD020000011">
    <property type="protein sequence ID" value="KAI5073944.1"/>
    <property type="molecule type" value="Genomic_DNA"/>
</dbReference>
<evidence type="ECO:0000313" key="2">
    <source>
        <dbReference type="EMBL" id="KAI5073944.1"/>
    </source>
</evidence>
<feature type="transmembrane region" description="Helical" evidence="1">
    <location>
        <begin position="6"/>
        <end position="27"/>
    </location>
</feature>
<feature type="transmembrane region" description="Helical" evidence="1">
    <location>
        <begin position="313"/>
        <end position="336"/>
    </location>
</feature>
<keyword evidence="3" id="KW-1185">Reference proteome</keyword>
<proteinExistence type="predicted"/>
<comment type="caution">
    <text evidence="2">The sequence shown here is derived from an EMBL/GenBank/DDBJ whole genome shotgun (WGS) entry which is preliminary data.</text>
</comment>
<feature type="transmembrane region" description="Helical" evidence="1">
    <location>
        <begin position="343"/>
        <end position="362"/>
    </location>
</feature>